<dbReference type="InterPro" id="IPR011006">
    <property type="entry name" value="CheY-like_superfamily"/>
</dbReference>
<dbReference type="Pfam" id="PF00563">
    <property type="entry name" value="EAL"/>
    <property type="match status" value="1"/>
</dbReference>
<dbReference type="NCBIfam" id="TIGR00254">
    <property type="entry name" value="GGDEF"/>
    <property type="match status" value="1"/>
</dbReference>
<dbReference type="InterPro" id="IPR029787">
    <property type="entry name" value="Nucleotide_cyclase"/>
</dbReference>
<dbReference type="InterPro" id="IPR050706">
    <property type="entry name" value="Cyclic-di-GMP_PDE-like"/>
</dbReference>
<dbReference type="SMART" id="SM00267">
    <property type="entry name" value="GGDEF"/>
    <property type="match status" value="1"/>
</dbReference>
<feature type="domain" description="EAL" evidence="1">
    <location>
        <begin position="444"/>
        <end position="695"/>
    </location>
</feature>
<feature type="domain" description="GGDEF" evidence="2">
    <location>
        <begin position="300"/>
        <end position="436"/>
    </location>
</feature>
<sequence>MREIKFDQTIKLLLLDHSQNDAELMVSYLRNSGHATRAEYVDSLETFSELIKSGHWDLMIARYEAENLPYNEAIDEILKQDKDIPSVIVCDNFTPELVVETMINGASALAPRDDADHLLPVIKKELLSLAYRRELRSTYINLREAEKRCNLLLANSKDAIAYVHEGMHIYSNDAYMSLFGYDDPDELACIPIIDLVSSDNQDDFKQFLKDYRTDPSKKEFSCLVSRADDSDVKVIMEFTDATYDNEQCTQVIIRPDQDSEKLEAKLKEISSQDLLTGLFNRNHLLEQLETACSHAIQHNKPSSFMYIEIDDFTTANIGVSVSDLDIILTDIAQLVQTQLGEKGLCARVGDDDFGVLFPHSDIEGCKQLGEELRQLIEDHLSEVNSRTIQVTASLSLVPINETTTSANEILTRATDTVAKGRENSENKGNFVLLYVPEKPKLSGESAMAEELKQAIEDNRLKVLFQPIISLRGDSREIYEALIRMVDEDGKEIEPSDFLKAANLHGMSLAMDKWVIINSIKLLSAHLSKGHNTVLFINITAASLLEPTLPSWISKALRAARLPNDAIVFQIAEEDAITHLKQAKEFTQKLAELKCKASISHFGCATNPYNTLKHLVVEYIKIDGSYTSQIEKSDEGYDELTDMINAIQGQGKLSIVPMIESASTLAQLWQTGVNYIQGYFLQAPSNTMDYDFGGDI</sequence>
<gene>
    <name evidence="3" type="primary">fimX</name>
    <name evidence="3" type="ORF">GCM10007876_10950</name>
</gene>
<evidence type="ECO:0000259" key="2">
    <source>
        <dbReference type="PROSITE" id="PS50887"/>
    </source>
</evidence>
<dbReference type="EMBL" id="BSNM01000006">
    <property type="protein sequence ID" value="GLQ30617.1"/>
    <property type="molecule type" value="Genomic_DNA"/>
</dbReference>
<evidence type="ECO:0000313" key="4">
    <source>
        <dbReference type="Proteomes" id="UP001161389"/>
    </source>
</evidence>
<dbReference type="PROSITE" id="PS50887">
    <property type="entry name" value="GGDEF"/>
    <property type="match status" value="1"/>
</dbReference>
<dbReference type="Gene3D" id="3.30.70.270">
    <property type="match status" value="1"/>
</dbReference>
<dbReference type="GO" id="GO:0071111">
    <property type="term" value="F:cyclic-guanylate-specific phosphodiesterase activity"/>
    <property type="evidence" value="ECO:0007669"/>
    <property type="project" value="InterPro"/>
</dbReference>
<dbReference type="CDD" id="cd01949">
    <property type="entry name" value="GGDEF"/>
    <property type="match status" value="1"/>
</dbReference>
<dbReference type="SUPFAM" id="SSF55785">
    <property type="entry name" value="PYP-like sensor domain (PAS domain)"/>
    <property type="match status" value="1"/>
</dbReference>
<dbReference type="AlphaFoldDB" id="A0AA37S9D2"/>
<dbReference type="PANTHER" id="PTHR33121">
    <property type="entry name" value="CYCLIC DI-GMP PHOSPHODIESTERASE PDEF"/>
    <property type="match status" value="1"/>
</dbReference>
<dbReference type="PANTHER" id="PTHR33121:SF23">
    <property type="entry name" value="CYCLIC DI-GMP PHOSPHODIESTERASE PDEB"/>
    <property type="match status" value="1"/>
</dbReference>
<dbReference type="InterPro" id="IPR043128">
    <property type="entry name" value="Rev_trsase/Diguanyl_cyclase"/>
</dbReference>
<keyword evidence="4" id="KW-1185">Reference proteome</keyword>
<evidence type="ECO:0000313" key="3">
    <source>
        <dbReference type="EMBL" id="GLQ30617.1"/>
    </source>
</evidence>
<dbReference type="InterPro" id="IPR035965">
    <property type="entry name" value="PAS-like_dom_sf"/>
</dbReference>
<dbReference type="CDD" id="cd00130">
    <property type="entry name" value="PAS"/>
    <property type="match status" value="1"/>
</dbReference>
<organism evidence="3 4">
    <name type="scientific">Litoribrevibacter albus</name>
    <dbReference type="NCBI Taxonomy" id="1473156"/>
    <lineage>
        <taxon>Bacteria</taxon>
        <taxon>Pseudomonadati</taxon>
        <taxon>Pseudomonadota</taxon>
        <taxon>Gammaproteobacteria</taxon>
        <taxon>Oceanospirillales</taxon>
        <taxon>Oceanospirillaceae</taxon>
        <taxon>Litoribrevibacter</taxon>
    </lineage>
</organism>
<dbReference type="InterPro" id="IPR001633">
    <property type="entry name" value="EAL_dom"/>
</dbReference>
<evidence type="ECO:0000259" key="1">
    <source>
        <dbReference type="PROSITE" id="PS50883"/>
    </source>
</evidence>
<proteinExistence type="predicted"/>
<dbReference type="Gene3D" id="3.20.20.450">
    <property type="entry name" value="EAL domain"/>
    <property type="match status" value="1"/>
</dbReference>
<dbReference type="InterPro" id="IPR035919">
    <property type="entry name" value="EAL_sf"/>
</dbReference>
<protein>
    <submittedName>
        <fullName evidence="3">Protein FimX</fullName>
    </submittedName>
</protein>
<dbReference type="Gene3D" id="3.40.50.2300">
    <property type="match status" value="1"/>
</dbReference>
<dbReference type="SUPFAM" id="SSF52172">
    <property type="entry name" value="CheY-like"/>
    <property type="match status" value="1"/>
</dbReference>
<reference evidence="3" key="1">
    <citation type="journal article" date="2014" name="Int. J. Syst. Evol. Microbiol.">
        <title>Complete genome sequence of Corynebacterium casei LMG S-19264T (=DSM 44701T), isolated from a smear-ripened cheese.</title>
        <authorList>
            <consortium name="US DOE Joint Genome Institute (JGI-PGF)"/>
            <person name="Walter F."/>
            <person name="Albersmeier A."/>
            <person name="Kalinowski J."/>
            <person name="Ruckert C."/>
        </authorList>
    </citation>
    <scope>NUCLEOTIDE SEQUENCE</scope>
    <source>
        <strain evidence="3">NBRC 110071</strain>
    </source>
</reference>
<dbReference type="InterPro" id="IPR000014">
    <property type="entry name" value="PAS"/>
</dbReference>
<dbReference type="CDD" id="cd01948">
    <property type="entry name" value="EAL"/>
    <property type="match status" value="1"/>
</dbReference>
<dbReference type="Proteomes" id="UP001161389">
    <property type="component" value="Unassembled WGS sequence"/>
</dbReference>
<dbReference type="SUPFAM" id="SSF55073">
    <property type="entry name" value="Nucleotide cyclase"/>
    <property type="match status" value="1"/>
</dbReference>
<comment type="caution">
    <text evidence="3">The sequence shown here is derived from an EMBL/GenBank/DDBJ whole genome shotgun (WGS) entry which is preliminary data.</text>
</comment>
<dbReference type="InterPro" id="IPR000160">
    <property type="entry name" value="GGDEF_dom"/>
</dbReference>
<reference evidence="3" key="2">
    <citation type="submission" date="2023-01" db="EMBL/GenBank/DDBJ databases">
        <title>Draft genome sequence of Litoribrevibacter albus strain NBRC 110071.</title>
        <authorList>
            <person name="Sun Q."/>
            <person name="Mori K."/>
        </authorList>
    </citation>
    <scope>NUCLEOTIDE SEQUENCE</scope>
    <source>
        <strain evidence="3">NBRC 110071</strain>
    </source>
</reference>
<dbReference type="PROSITE" id="PS50883">
    <property type="entry name" value="EAL"/>
    <property type="match status" value="1"/>
</dbReference>
<name>A0AA37S9D2_9GAMM</name>
<dbReference type="SUPFAM" id="SSF141868">
    <property type="entry name" value="EAL domain-like"/>
    <property type="match status" value="1"/>
</dbReference>
<dbReference type="Pfam" id="PF00990">
    <property type="entry name" value="GGDEF"/>
    <property type="match status" value="1"/>
</dbReference>
<dbReference type="Gene3D" id="3.30.450.20">
    <property type="entry name" value="PAS domain"/>
    <property type="match status" value="1"/>
</dbReference>
<dbReference type="RefSeq" id="WP_284379736.1">
    <property type="nucleotide sequence ID" value="NZ_BSNM01000006.1"/>
</dbReference>
<dbReference type="SMART" id="SM00052">
    <property type="entry name" value="EAL"/>
    <property type="match status" value="1"/>
</dbReference>
<accession>A0AA37S9D2</accession>